<reference evidence="12 13" key="1">
    <citation type="journal article" date="2011" name="Proc. Natl. Acad. Sci. U.S.A.">
        <title>Comparative genomics of xylose-fermenting fungi for enhanced biofuel production.</title>
        <authorList>
            <person name="Wohlbach D.J."/>
            <person name="Kuo A."/>
            <person name="Sato T.K."/>
            <person name="Potts K.M."/>
            <person name="Salamov A.A."/>
            <person name="LaButti K.M."/>
            <person name="Sun H."/>
            <person name="Clum A."/>
            <person name="Pangilinan J.L."/>
            <person name="Lindquist E.A."/>
            <person name="Lucas S."/>
            <person name="Lapidus A."/>
            <person name="Jin M."/>
            <person name="Gunawan C."/>
            <person name="Balan V."/>
            <person name="Dale B.E."/>
            <person name="Jeffries T.W."/>
            <person name="Zinkel R."/>
            <person name="Barry K.W."/>
            <person name="Grigoriev I.V."/>
            <person name="Gasch A.P."/>
        </authorList>
    </citation>
    <scope>NUCLEOTIDE SEQUENCE [LARGE SCALE GENOMIC DNA]</scope>
    <source>
        <strain evidence="12">ATCC 10573</strain>
        <strain evidence="13">ATCC 10573 / BCRC 21748 / CBS 615 / JCM 9827 / NBRC 10315 / NRRL Y-1498 / VKM Y-70</strain>
    </source>
</reference>
<evidence type="ECO:0000256" key="6">
    <source>
        <dbReference type="ARBA" id="ARBA00022490"/>
    </source>
</evidence>
<evidence type="ECO:0000256" key="7">
    <source>
        <dbReference type="ARBA" id="ARBA00022927"/>
    </source>
</evidence>
<keyword evidence="8" id="KW-0472">Membrane</keyword>
<dbReference type="CDD" id="cd07597">
    <property type="entry name" value="BAR_SNX8"/>
    <property type="match status" value="1"/>
</dbReference>
<organism evidence="13">
    <name type="scientific">Candida tenuis (strain ATCC 10573 / BCRC 21748 / CBS 615 / JCM 9827 / NBRC 10315 / NRRL Y-1498 / VKM Y-70)</name>
    <name type="common">Yeast</name>
    <name type="synonym">Yamadazyma tenuis</name>
    <dbReference type="NCBI Taxonomy" id="590646"/>
    <lineage>
        <taxon>Eukaryota</taxon>
        <taxon>Fungi</taxon>
        <taxon>Dikarya</taxon>
        <taxon>Ascomycota</taxon>
        <taxon>Saccharomycotina</taxon>
        <taxon>Pichiomycetes</taxon>
        <taxon>Debaryomycetaceae</taxon>
        <taxon>Yamadazyma</taxon>
    </lineage>
</organism>
<evidence type="ECO:0000256" key="2">
    <source>
        <dbReference type="ARBA" id="ARBA00004496"/>
    </source>
</evidence>
<dbReference type="InterPro" id="IPR045734">
    <property type="entry name" value="Snx8_BAR_dom"/>
</dbReference>
<feature type="region of interest" description="Disordered" evidence="10">
    <location>
        <begin position="1"/>
        <end position="34"/>
    </location>
</feature>
<dbReference type="PANTHER" id="PTHR47554:SF1">
    <property type="entry name" value="SORTING NEXIN MVP1"/>
    <property type="match status" value="1"/>
</dbReference>
<evidence type="ECO:0000256" key="5">
    <source>
        <dbReference type="ARBA" id="ARBA00022448"/>
    </source>
</evidence>
<comment type="similarity">
    <text evidence="3">Belongs to the sorting nexin family.</text>
</comment>
<dbReference type="OrthoDB" id="10064318at2759"/>
<evidence type="ECO:0000256" key="1">
    <source>
        <dbReference type="ARBA" id="ARBA00004287"/>
    </source>
</evidence>
<dbReference type="GO" id="GO:0006623">
    <property type="term" value="P:protein targeting to vacuole"/>
    <property type="evidence" value="ECO:0007669"/>
    <property type="project" value="TreeGrafter"/>
</dbReference>
<feature type="region of interest" description="Disordered" evidence="10">
    <location>
        <begin position="40"/>
        <end position="59"/>
    </location>
</feature>
<dbReference type="PROSITE" id="PS50195">
    <property type="entry name" value="PX"/>
    <property type="match status" value="1"/>
</dbReference>
<dbReference type="Proteomes" id="UP000000707">
    <property type="component" value="Unassembled WGS sequence"/>
</dbReference>
<sequence length="646" mass="74827">MSGSNIYGSEDPWANGWTNDETPDHGSTTTPFNSVYLTPSQILTNGDDSEEESDGTNDFKFDEAKIPASYKQLYTELKDQLVSGNDFERLILDKLVAHHNFSGYQRTRIVNTIFDQNLANFTHPSNFFQSLGMVALELDLAGTGDYVTLQFKIADLPDIPKDIMHFLVETDSSEAKTFIDPLTSQLAESGIDDDTAWGPGQLKEPLLAETVSPNQSTNTPIEEPAAFTELKKYINDYRDMFRPLYDGKQIIFIKEVPEKEGLIFKHINYAITHQINLGMNSPAGLKKVLRRYSDFVWLLEFLLKKYPFRVIPGLPPKKFNVGASPDSQFLQRRRRGLYRFLNQIIKHPVLRKDPVVITFLSVPTDLVSWRKQAQIDYSLEFKGIKISPHFMNKIWPAIGEDFMKKWHKTEQSLPKIIEVWTKLVILIERYEKRQQQIAYDNNKFVEMLGRFQDLNNDLYPHLEEKDSAISANNHDDFSAIDNSLNTVSEFFTNSSQAIVDETFAINTSVLEKFKNFLDYLYSLVELFERHKRLSTNTISQLQNRIRDGEAKFNRLSDEDADIKGSDLAKMKQSIINDKQEMFQQLNKDWLIKERCLQEYLMFQETQYLLSEMWIDWSRGRTKFHGKLSSLYDTMDTVIQNDMPLSR</sequence>
<keyword evidence="13" id="KW-1185">Reference proteome</keyword>
<keyword evidence="6" id="KW-0963">Cytoplasm</keyword>
<dbReference type="AlphaFoldDB" id="G3BBI6"/>
<dbReference type="Pfam" id="PF19566">
    <property type="entry name" value="Snx8_BAR_dom"/>
    <property type="match status" value="1"/>
</dbReference>
<dbReference type="GO" id="GO:0042147">
    <property type="term" value="P:retrograde transport, endosome to Golgi"/>
    <property type="evidence" value="ECO:0007669"/>
    <property type="project" value="InterPro"/>
</dbReference>
<dbReference type="EMBL" id="GL996527">
    <property type="protein sequence ID" value="EGV62958.1"/>
    <property type="molecule type" value="Genomic_DNA"/>
</dbReference>
<dbReference type="FunFam" id="3.30.1520.10:FF:000042">
    <property type="entry name" value="Sorting nexin mvp1"/>
    <property type="match status" value="1"/>
</dbReference>
<feature type="compositionally biased region" description="Polar residues" evidence="10">
    <location>
        <begin position="16"/>
        <end position="34"/>
    </location>
</feature>
<dbReference type="CDD" id="cd06866">
    <property type="entry name" value="PX_SNX8_Mvp1p_like"/>
    <property type="match status" value="1"/>
</dbReference>
<gene>
    <name evidence="12" type="ORF">CANTEDRAFT_131100</name>
</gene>
<dbReference type="Pfam" id="PF00787">
    <property type="entry name" value="PX"/>
    <property type="match status" value="1"/>
</dbReference>
<dbReference type="InterPro" id="IPR036871">
    <property type="entry name" value="PX_dom_sf"/>
</dbReference>
<dbReference type="GO" id="GO:0005829">
    <property type="term" value="C:cytosol"/>
    <property type="evidence" value="ECO:0007669"/>
    <property type="project" value="GOC"/>
</dbReference>
<protein>
    <recommendedName>
        <fullName evidence="4">Sorting nexin MVP1</fullName>
    </recommendedName>
    <alternativeName>
        <fullName evidence="9">Sorting nexin mvp1</fullName>
    </alternativeName>
</protein>
<dbReference type="SMART" id="SM00312">
    <property type="entry name" value="PX"/>
    <property type="match status" value="1"/>
</dbReference>
<dbReference type="eggNOG" id="KOG2273">
    <property type="taxonomic scope" value="Eukaryota"/>
</dbReference>
<dbReference type="EMBL" id="GL996527">
    <property type="protein sequence ID" value="EGV62959.1"/>
    <property type="molecule type" value="Genomic_DNA"/>
</dbReference>
<dbReference type="GO" id="GO:0032266">
    <property type="term" value="F:phosphatidylinositol-3-phosphate binding"/>
    <property type="evidence" value="ECO:0007669"/>
    <property type="project" value="TreeGrafter"/>
</dbReference>
<dbReference type="InterPro" id="IPR001683">
    <property type="entry name" value="PX_dom"/>
</dbReference>
<comment type="subcellular location">
    <subcellularLocation>
        <location evidence="2">Cytoplasm</location>
    </subcellularLocation>
    <subcellularLocation>
        <location evidence="1">Membrane</location>
        <topology evidence="1">Peripheral membrane protein</topology>
        <orientation evidence="1">Cytoplasmic side</orientation>
    </subcellularLocation>
</comment>
<dbReference type="HOGENOM" id="CLU_399000_0_0_1"/>
<dbReference type="GO" id="GO:0016020">
    <property type="term" value="C:membrane"/>
    <property type="evidence" value="ECO:0007669"/>
    <property type="project" value="UniProtKB-SubCell"/>
</dbReference>
<evidence type="ECO:0000256" key="4">
    <source>
        <dbReference type="ARBA" id="ARBA00014268"/>
    </source>
</evidence>
<accession>G3BBI6</accession>
<evidence type="ECO:0000256" key="9">
    <source>
        <dbReference type="ARBA" id="ARBA00072009"/>
    </source>
</evidence>
<keyword evidence="7" id="KW-0653">Protein transport</keyword>
<dbReference type="InterPro" id="IPR035704">
    <property type="entry name" value="SNX8/Mvp1_PX"/>
</dbReference>
<proteinExistence type="inferred from homology"/>
<dbReference type="STRING" id="590646.G3BBI6"/>
<name>G3BBI6_CANTC</name>
<evidence type="ECO:0000256" key="3">
    <source>
        <dbReference type="ARBA" id="ARBA00010883"/>
    </source>
</evidence>
<keyword evidence="5" id="KW-0813">Transport</keyword>
<evidence type="ECO:0000259" key="11">
    <source>
        <dbReference type="PROSITE" id="PS50195"/>
    </source>
</evidence>
<dbReference type="Gene3D" id="3.30.1520.10">
    <property type="entry name" value="Phox-like domain"/>
    <property type="match status" value="1"/>
</dbReference>
<dbReference type="GO" id="GO:0005768">
    <property type="term" value="C:endosome"/>
    <property type="evidence" value="ECO:0007669"/>
    <property type="project" value="TreeGrafter"/>
</dbReference>
<dbReference type="InterPro" id="IPR028662">
    <property type="entry name" value="SNX8/Mvp1"/>
</dbReference>
<feature type="domain" description="PX" evidence="11">
    <location>
        <begin position="247"/>
        <end position="366"/>
    </location>
</feature>
<evidence type="ECO:0000313" key="12">
    <source>
        <dbReference type="EMBL" id="EGV62959.1"/>
    </source>
</evidence>
<evidence type="ECO:0000256" key="10">
    <source>
        <dbReference type="SAM" id="MobiDB-lite"/>
    </source>
</evidence>
<evidence type="ECO:0000256" key="8">
    <source>
        <dbReference type="ARBA" id="ARBA00023136"/>
    </source>
</evidence>
<evidence type="ECO:0000313" key="13">
    <source>
        <dbReference type="Proteomes" id="UP000000707"/>
    </source>
</evidence>
<dbReference type="PANTHER" id="PTHR47554">
    <property type="entry name" value="SORTING NEXIN MVP1"/>
    <property type="match status" value="1"/>
</dbReference>
<dbReference type="SUPFAM" id="SSF64268">
    <property type="entry name" value="PX domain"/>
    <property type="match status" value="1"/>
</dbReference>